<dbReference type="Pfam" id="PF08263">
    <property type="entry name" value="LRRNT_2"/>
    <property type="match status" value="1"/>
</dbReference>
<dbReference type="Gene3D" id="3.80.10.10">
    <property type="entry name" value="Ribonuclease Inhibitor"/>
    <property type="match status" value="1"/>
</dbReference>
<feature type="chain" id="PRO_5045080243" evidence="12">
    <location>
        <begin position="26"/>
        <end position="331"/>
    </location>
</feature>
<evidence type="ECO:0000256" key="5">
    <source>
        <dbReference type="ARBA" id="ARBA00022737"/>
    </source>
</evidence>
<dbReference type="InterPro" id="IPR017441">
    <property type="entry name" value="Protein_kinase_ATP_BS"/>
</dbReference>
<keyword evidence="2" id="KW-0433">Leucine-rich repeat</keyword>
<dbReference type="Proteomes" id="UP000694864">
    <property type="component" value="Chromosome 15"/>
</dbReference>
<dbReference type="InterPro" id="IPR011009">
    <property type="entry name" value="Kinase-like_dom_sf"/>
</dbReference>
<dbReference type="RefSeq" id="XP_010468417.1">
    <property type="nucleotide sequence ID" value="XM_010470115.1"/>
</dbReference>
<evidence type="ECO:0000256" key="6">
    <source>
        <dbReference type="ARBA" id="ARBA00022989"/>
    </source>
</evidence>
<dbReference type="InterPro" id="IPR000719">
    <property type="entry name" value="Prot_kinase_dom"/>
</dbReference>
<dbReference type="Pfam" id="PF07714">
    <property type="entry name" value="PK_Tyr_Ser-Thr"/>
    <property type="match status" value="1"/>
</dbReference>
<protein>
    <submittedName>
        <fullName evidence="15">Receptor-like kinase TMK4</fullName>
    </submittedName>
</protein>
<dbReference type="SUPFAM" id="SSF56112">
    <property type="entry name" value="Protein kinase-like (PK-like)"/>
    <property type="match status" value="1"/>
</dbReference>
<gene>
    <name evidence="15" type="primary">LOC104748478</name>
</gene>
<evidence type="ECO:0000256" key="7">
    <source>
        <dbReference type="ARBA" id="ARBA00023136"/>
    </source>
</evidence>
<dbReference type="InterPro" id="IPR013210">
    <property type="entry name" value="LRR_N_plant-typ"/>
</dbReference>
<dbReference type="PROSITE" id="PS50011">
    <property type="entry name" value="PROTEIN_KINASE_DOM"/>
    <property type="match status" value="1"/>
</dbReference>
<dbReference type="PROSITE" id="PS00107">
    <property type="entry name" value="PROTEIN_KINASE_ATP"/>
    <property type="match status" value="1"/>
</dbReference>
<evidence type="ECO:0000313" key="14">
    <source>
        <dbReference type="Proteomes" id="UP000694864"/>
    </source>
</evidence>
<dbReference type="InterPro" id="IPR052422">
    <property type="entry name" value="Auxin_Ser/Thr_Kinase"/>
</dbReference>
<keyword evidence="10" id="KW-0067">ATP-binding</keyword>
<keyword evidence="14" id="KW-1185">Reference proteome</keyword>
<feature type="binding site" evidence="10">
    <location>
        <position position="219"/>
    </location>
    <ligand>
        <name>ATP</name>
        <dbReference type="ChEBI" id="CHEBI:30616"/>
    </ligand>
</feature>
<feature type="transmembrane region" description="Helical" evidence="11">
    <location>
        <begin position="164"/>
        <end position="185"/>
    </location>
</feature>
<evidence type="ECO:0000256" key="12">
    <source>
        <dbReference type="SAM" id="SignalP"/>
    </source>
</evidence>
<evidence type="ECO:0000256" key="1">
    <source>
        <dbReference type="ARBA" id="ARBA00004167"/>
    </source>
</evidence>
<dbReference type="Gene3D" id="1.10.510.10">
    <property type="entry name" value="Transferase(Phosphotransferase) domain 1"/>
    <property type="match status" value="1"/>
</dbReference>
<keyword evidence="5" id="KW-0677">Repeat</keyword>
<feature type="domain" description="Protein kinase" evidence="13">
    <location>
        <begin position="191"/>
        <end position="331"/>
    </location>
</feature>
<evidence type="ECO:0000256" key="10">
    <source>
        <dbReference type="PROSITE-ProRule" id="PRU10141"/>
    </source>
</evidence>
<keyword evidence="4 12" id="KW-0732">Signal</keyword>
<keyword evidence="9" id="KW-0325">Glycoprotein</keyword>
<keyword evidence="10" id="KW-0547">Nucleotide-binding</keyword>
<evidence type="ECO:0000256" key="4">
    <source>
        <dbReference type="ARBA" id="ARBA00022729"/>
    </source>
</evidence>
<dbReference type="Pfam" id="PF13855">
    <property type="entry name" value="LRR_8"/>
    <property type="match status" value="1"/>
</dbReference>
<keyword evidence="6 11" id="KW-1133">Transmembrane helix</keyword>
<name>A0ABM0WB40_CAMSA</name>
<evidence type="ECO:0000256" key="3">
    <source>
        <dbReference type="ARBA" id="ARBA00022692"/>
    </source>
</evidence>
<accession>A0ABM0WB40</accession>
<evidence type="ECO:0000256" key="11">
    <source>
        <dbReference type="SAM" id="Phobius"/>
    </source>
</evidence>
<evidence type="ECO:0000256" key="2">
    <source>
        <dbReference type="ARBA" id="ARBA00022614"/>
    </source>
</evidence>
<dbReference type="PANTHER" id="PTHR47986">
    <property type="entry name" value="OSJNBA0070M12.3 PROTEIN"/>
    <property type="match status" value="1"/>
</dbReference>
<comment type="subcellular location">
    <subcellularLocation>
        <location evidence="1">Membrane</location>
        <topology evidence="1">Single-pass membrane protein</topology>
    </subcellularLocation>
</comment>
<dbReference type="InterPro" id="IPR001245">
    <property type="entry name" value="Ser-Thr/Tyr_kinase_cat_dom"/>
</dbReference>
<proteinExistence type="predicted"/>
<dbReference type="Gene3D" id="3.30.200.20">
    <property type="entry name" value="Phosphorylase Kinase, domain 1"/>
    <property type="match status" value="1"/>
</dbReference>
<feature type="signal peptide" evidence="12">
    <location>
        <begin position="1"/>
        <end position="25"/>
    </location>
</feature>
<sequence length="331" mass="36777">MEAPKSLILLFFLLFAFYFLSTSIADDGAAMLALAKSFSHPPTDWSATTSSNNYCRWTDISCISGRVSIVNLEKHGLVGFVSPTIANLTSLKSIYLNDNKLTGIIPKELTFMTSLRLIDVSNNNLTGKIPKFPASVNFIYKPGNSLLGTIAGDSSTKHGTGGSWSVLMACVITFAITIFLWRFFVRRLNGFNEDNILGSGGFGVVYSGKLQDETKVAVKRMNLSSLGGERMKQFVAEVSLLAKVRHRHVIALLGYSVNGDERLLVYEHMSQRNLGHHLFEPAKHGYFPLTWKQRVRIALDVAQGVEYLHKFAPQSSIHRDLKSSTSFWVMT</sequence>
<evidence type="ECO:0000313" key="15">
    <source>
        <dbReference type="RefSeq" id="XP_010468417.1"/>
    </source>
</evidence>
<reference evidence="15" key="2">
    <citation type="submission" date="2025-08" db="UniProtKB">
        <authorList>
            <consortium name="RefSeq"/>
        </authorList>
    </citation>
    <scope>IDENTIFICATION</scope>
    <source>
        <tissue evidence="15">Leaf</tissue>
    </source>
</reference>
<keyword evidence="3 11" id="KW-0812">Transmembrane</keyword>
<dbReference type="PANTHER" id="PTHR47986:SF10">
    <property type="entry name" value="RECEPTOR-LIKE KINASE TMK4"/>
    <property type="match status" value="1"/>
</dbReference>
<reference evidence="14" key="1">
    <citation type="journal article" date="2014" name="Nat. Commun.">
        <title>The emerging biofuel crop Camelina sativa retains a highly undifferentiated hexaploid genome structure.</title>
        <authorList>
            <person name="Kagale S."/>
            <person name="Koh C."/>
            <person name="Nixon J."/>
            <person name="Bollina V."/>
            <person name="Clarke W.E."/>
            <person name="Tuteja R."/>
            <person name="Spillane C."/>
            <person name="Robinson S.J."/>
            <person name="Links M.G."/>
            <person name="Clarke C."/>
            <person name="Higgins E.E."/>
            <person name="Huebert T."/>
            <person name="Sharpe A.G."/>
            <person name="Parkin I.A."/>
        </authorList>
    </citation>
    <scope>NUCLEOTIDE SEQUENCE [LARGE SCALE GENOMIC DNA]</scope>
    <source>
        <strain evidence="14">cv. DH55</strain>
    </source>
</reference>
<keyword evidence="8" id="KW-0675">Receptor</keyword>
<organism evidence="14 15">
    <name type="scientific">Camelina sativa</name>
    <name type="common">False flax</name>
    <name type="synonym">Myagrum sativum</name>
    <dbReference type="NCBI Taxonomy" id="90675"/>
    <lineage>
        <taxon>Eukaryota</taxon>
        <taxon>Viridiplantae</taxon>
        <taxon>Streptophyta</taxon>
        <taxon>Embryophyta</taxon>
        <taxon>Tracheophyta</taxon>
        <taxon>Spermatophyta</taxon>
        <taxon>Magnoliopsida</taxon>
        <taxon>eudicotyledons</taxon>
        <taxon>Gunneridae</taxon>
        <taxon>Pentapetalae</taxon>
        <taxon>rosids</taxon>
        <taxon>malvids</taxon>
        <taxon>Brassicales</taxon>
        <taxon>Brassicaceae</taxon>
        <taxon>Camelineae</taxon>
        <taxon>Camelina</taxon>
    </lineage>
</organism>
<evidence type="ECO:0000256" key="9">
    <source>
        <dbReference type="ARBA" id="ARBA00023180"/>
    </source>
</evidence>
<dbReference type="SUPFAM" id="SSF52058">
    <property type="entry name" value="L domain-like"/>
    <property type="match status" value="1"/>
</dbReference>
<keyword evidence="7 11" id="KW-0472">Membrane</keyword>
<evidence type="ECO:0000259" key="13">
    <source>
        <dbReference type="PROSITE" id="PS50011"/>
    </source>
</evidence>
<dbReference type="InterPro" id="IPR001611">
    <property type="entry name" value="Leu-rich_rpt"/>
</dbReference>
<dbReference type="GeneID" id="104748478"/>
<evidence type="ECO:0000256" key="8">
    <source>
        <dbReference type="ARBA" id="ARBA00023170"/>
    </source>
</evidence>
<dbReference type="InterPro" id="IPR032675">
    <property type="entry name" value="LRR_dom_sf"/>
</dbReference>